<comment type="function">
    <text evidence="1">The proteasome is a multicatalytic proteinase complex which is characterized by its ability to cleave peptides with Arg, Phe, Tyr, Leu, and Glu adjacent to the leaving group at neutral or slightly basic pH. The proteasome has an ATP-dependent proteolytic activity.</text>
</comment>
<dbReference type="Pfam" id="PF10584">
    <property type="entry name" value="Proteasome_A_N"/>
    <property type="match status" value="1"/>
</dbReference>
<evidence type="ECO:0000256" key="4">
    <source>
        <dbReference type="ARBA" id="ARBA00021338"/>
    </source>
</evidence>
<feature type="domain" description="Proteasome alpha-type subunits" evidence="9">
    <location>
        <begin position="8"/>
        <end position="30"/>
    </location>
</feature>
<keyword evidence="11" id="KW-1185">Reference proteome</keyword>
<dbReference type="GO" id="GO:0006511">
    <property type="term" value="P:ubiquitin-dependent protein catabolic process"/>
    <property type="evidence" value="ECO:0007669"/>
    <property type="project" value="InterPro"/>
</dbReference>
<dbReference type="InterPro" id="IPR029055">
    <property type="entry name" value="Ntn_hydrolases_N"/>
</dbReference>
<keyword evidence="5" id="KW-0963">Cytoplasm</keyword>
<dbReference type="PROSITE" id="PS51475">
    <property type="entry name" value="PROTEASOME_ALPHA_2"/>
    <property type="match status" value="1"/>
</dbReference>
<evidence type="ECO:0000259" key="9">
    <source>
        <dbReference type="PROSITE" id="PS00388"/>
    </source>
</evidence>
<dbReference type="GO" id="GO:0019773">
    <property type="term" value="C:proteasome core complex, alpha-subunit complex"/>
    <property type="evidence" value="ECO:0007669"/>
    <property type="project" value="UniProtKB-UniRule"/>
</dbReference>
<dbReference type="SUPFAM" id="SSF56235">
    <property type="entry name" value="N-terminal nucleophile aminohydrolases (Ntn hydrolases)"/>
    <property type="match status" value="1"/>
</dbReference>
<evidence type="ECO:0000256" key="1">
    <source>
        <dbReference type="ARBA" id="ARBA00002000"/>
    </source>
</evidence>
<dbReference type="GO" id="GO:0005737">
    <property type="term" value="C:cytoplasm"/>
    <property type="evidence" value="ECO:0007669"/>
    <property type="project" value="UniProtKB-SubCell"/>
</dbReference>
<sequence length="336" mass="37242">MSSIGTGYDLSVTTFSPDGRVFQIEYAAKAVDNSGTVVGIKCTDGIVMGVEKLIASKMMLPGSNRRIHAVHRHSGMAVAGLAADGRQIVARAKAEATNYESVYGEPIPVKELAERVASYVHLCTLYWWLRPFGCGIILGGYDRGGPQLYMVEPSGISYRYFGAAIGKGKQAAKTEIEKLKLSEMTCREGIIEIAKMNIEDGFQWLFSAVYGPQREEDRFSMWAELSAAKAGWNCLRCLGQDFNIIKFSEEFWTMSLVFLIAVIFNGGNTPFHSGNMYLWEPSSVAKVHDEAKDKAFELEMSWICDESKRQHEKVPEELLEEAKAAAKAALEEMDAD</sequence>
<dbReference type="FunFam" id="3.60.20.10:FF:000007">
    <property type="entry name" value="Proteasome subunit alpha type"/>
    <property type="match status" value="1"/>
</dbReference>
<evidence type="ECO:0000256" key="2">
    <source>
        <dbReference type="ARBA" id="ARBA00004123"/>
    </source>
</evidence>
<gene>
    <name evidence="10" type="ORF">Acr_26g0013440</name>
</gene>
<name>A0A7J0H541_9ERIC</name>
<evidence type="ECO:0000313" key="10">
    <source>
        <dbReference type="EMBL" id="GFZ18075.1"/>
    </source>
</evidence>
<dbReference type="Pfam" id="PF00227">
    <property type="entry name" value="Proteasome"/>
    <property type="match status" value="1"/>
</dbReference>
<protein>
    <recommendedName>
        <fullName evidence="4">Proteasome subunit alpha type-3</fullName>
    </recommendedName>
</protein>
<evidence type="ECO:0000313" key="11">
    <source>
        <dbReference type="Proteomes" id="UP000585474"/>
    </source>
</evidence>
<evidence type="ECO:0000256" key="3">
    <source>
        <dbReference type="ARBA" id="ARBA00004496"/>
    </source>
</evidence>
<dbReference type="AlphaFoldDB" id="A0A7J0H541"/>
<evidence type="ECO:0000256" key="5">
    <source>
        <dbReference type="ARBA" id="ARBA00022490"/>
    </source>
</evidence>
<dbReference type="PROSITE" id="PS00388">
    <property type="entry name" value="PROTEASOME_ALPHA_1"/>
    <property type="match status" value="1"/>
</dbReference>
<evidence type="ECO:0000256" key="6">
    <source>
        <dbReference type="ARBA" id="ARBA00022942"/>
    </source>
</evidence>
<keyword evidence="6 8" id="KW-0647">Proteasome</keyword>
<dbReference type="InterPro" id="IPR023332">
    <property type="entry name" value="Proteasome_alpha-type"/>
</dbReference>
<dbReference type="Proteomes" id="UP000585474">
    <property type="component" value="Unassembled WGS sequence"/>
</dbReference>
<comment type="similarity">
    <text evidence="8">Belongs to the peptidase T1A family.</text>
</comment>
<comment type="caution">
    <text evidence="10">The sequence shown here is derived from an EMBL/GenBank/DDBJ whole genome shotgun (WGS) entry which is preliminary data.</text>
</comment>
<dbReference type="Gene3D" id="3.60.20.10">
    <property type="entry name" value="Glutamine Phosphoribosylpyrophosphate, subunit 1, domain 1"/>
    <property type="match status" value="2"/>
</dbReference>
<reference evidence="10 11" key="1">
    <citation type="submission" date="2019-07" db="EMBL/GenBank/DDBJ databases">
        <title>De Novo Assembly of kiwifruit Actinidia rufa.</title>
        <authorList>
            <person name="Sugita-Konishi S."/>
            <person name="Sato K."/>
            <person name="Mori E."/>
            <person name="Abe Y."/>
            <person name="Kisaki G."/>
            <person name="Hamano K."/>
            <person name="Suezawa K."/>
            <person name="Otani M."/>
            <person name="Fukuda T."/>
            <person name="Manabe T."/>
            <person name="Gomi K."/>
            <person name="Tabuchi M."/>
            <person name="Akimitsu K."/>
            <person name="Kataoka I."/>
        </authorList>
    </citation>
    <scope>NUCLEOTIDE SEQUENCE [LARGE SCALE GENOMIC DNA]</scope>
    <source>
        <strain evidence="11">cv. Fuchu</strain>
    </source>
</reference>
<organism evidence="10 11">
    <name type="scientific">Actinidia rufa</name>
    <dbReference type="NCBI Taxonomy" id="165716"/>
    <lineage>
        <taxon>Eukaryota</taxon>
        <taxon>Viridiplantae</taxon>
        <taxon>Streptophyta</taxon>
        <taxon>Embryophyta</taxon>
        <taxon>Tracheophyta</taxon>
        <taxon>Spermatophyta</taxon>
        <taxon>Magnoliopsida</taxon>
        <taxon>eudicotyledons</taxon>
        <taxon>Gunneridae</taxon>
        <taxon>Pentapetalae</taxon>
        <taxon>asterids</taxon>
        <taxon>Ericales</taxon>
        <taxon>Actinidiaceae</taxon>
        <taxon>Actinidia</taxon>
    </lineage>
</organism>
<accession>A0A7J0H541</accession>
<dbReference type="GO" id="GO:0005634">
    <property type="term" value="C:nucleus"/>
    <property type="evidence" value="ECO:0007669"/>
    <property type="project" value="UniProtKB-SubCell"/>
</dbReference>
<dbReference type="OrthoDB" id="431557at2759"/>
<dbReference type="CDD" id="cd03751">
    <property type="entry name" value="proteasome_alpha_type_3"/>
    <property type="match status" value="1"/>
</dbReference>
<keyword evidence="7" id="KW-0539">Nucleus</keyword>
<evidence type="ECO:0000256" key="8">
    <source>
        <dbReference type="PROSITE-ProRule" id="PRU00808"/>
    </source>
</evidence>
<dbReference type="EMBL" id="BJWL01000026">
    <property type="protein sequence ID" value="GFZ18075.1"/>
    <property type="molecule type" value="Genomic_DNA"/>
</dbReference>
<dbReference type="SMART" id="SM00948">
    <property type="entry name" value="Proteasome_A_N"/>
    <property type="match status" value="1"/>
</dbReference>
<dbReference type="PANTHER" id="PTHR11599">
    <property type="entry name" value="PROTEASOME SUBUNIT ALPHA/BETA"/>
    <property type="match status" value="1"/>
</dbReference>
<proteinExistence type="inferred from homology"/>
<dbReference type="InterPro" id="IPR000426">
    <property type="entry name" value="Proteasome_asu_N"/>
</dbReference>
<evidence type="ECO:0000256" key="7">
    <source>
        <dbReference type="ARBA" id="ARBA00023242"/>
    </source>
</evidence>
<comment type="subcellular location">
    <subcellularLocation>
        <location evidence="3">Cytoplasm</location>
    </subcellularLocation>
    <subcellularLocation>
        <location evidence="2">Nucleus</location>
    </subcellularLocation>
</comment>
<dbReference type="InterPro" id="IPR001353">
    <property type="entry name" value="Proteasome_sua/b"/>
</dbReference>
<dbReference type="InterPro" id="IPR050115">
    <property type="entry name" value="Proteasome_alpha"/>
</dbReference>